<feature type="transmembrane region" description="Helical" evidence="6">
    <location>
        <begin position="73"/>
        <end position="94"/>
    </location>
</feature>
<dbReference type="RefSeq" id="WP_258212511.1">
    <property type="nucleotide sequence ID" value="NZ_JANQBD010000004.1"/>
</dbReference>
<dbReference type="PANTHER" id="PTHR38459">
    <property type="entry name" value="PROPHAGE BACTOPRENOL-LINKED GLUCOSE TRANSLOCASE HOMOLOG"/>
    <property type="match status" value="1"/>
</dbReference>
<evidence type="ECO:0000256" key="1">
    <source>
        <dbReference type="ARBA" id="ARBA00004141"/>
    </source>
</evidence>
<keyword evidence="5 6" id="KW-0472">Membrane</keyword>
<dbReference type="EMBL" id="JANQBD010000004">
    <property type="protein sequence ID" value="MCR8630902.1"/>
    <property type="molecule type" value="Genomic_DNA"/>
</dbReference>
<organism evidence="8 9">
    <name type="scientific">Paenibacillus radicis</name>
    <name type="common">ex Xue et al. 2023</name>
    <dbReference type="NCBI Taxonomy" id="2972489"/>
    <lineage>
        <taxon>Bacteria</taxon>
        <taxon>Bacillati</taxon>
        <taxon>Bacillota</taxon>
        <taxon>Bacilli</taxon>
        <taxon>Bacillales</taxon>
        <taxon>Paenibacillaceae</taxon>
        <taxon>Paenibacillus</taxon>
    </lineage>
</organism>
<evidence type="ECO:0000313" key="9">
    <source>
        <dbReference type="Proteomes" id="UP001300012"/>
    </source>
</evidence>
<dbReference type="Pfam" id="PF04138">
    <property type="entry name" value="GtrA_DPMS_TM"/>
    <property type="match status" value="1"/>
</dbReference>
<evidence type="ECO:0000256" key="2">
    <source>
        <dbReference type="ARBA" id="ARBA00009399"/>
    </source>
</evidence>
<dbReference type="InterPro" id="IPR007267">
    <property type="entry name" value="GtrA_DPMS_TM"/>
</dbReference>
<reference evidence="8 9" key="1">
    <citation type="submission" date="2022-08" db="EMBL/GenBank/DDBJ databases">
        <title>Paenibacillus endoradicis sp. nov., Paenibacillus radicibacter sp. nov and Paenibacillus pararadicis sp. nov., three cold-adapted plant growth-promoting bacteria isolated from root of Larix gmelinii in Great Khingan.</title>
        <authorList>
            <person name="Xue H."/>
        </authorList>
    </citation>
    <scope>NUCLEOTIDE SEQUENCE [LARGE SCALE GENOMIC DNA]</scope>
    <source>
        <strain evidence="8 9">N5-1-1-5</strain>
    </source>
</reference>
<protein>
    <submittedName>
        <fullName evidence="8">GtrA family protein</fullName>
    </submittedName>
</protein>
<evidence type="ECO:0000256" key="5">
    <source>
        <dbReference type="ARBA" id="ARBA00023136"/>
    </source>
</evidence>
<dbReference type="PANTHER" id="PTHR38459:SF1">
    <property type="entry name" value="PROPHAGE BACTOPRENOL-LINKED GLUCOSE TRANSLOCASE HOMOLOG"/>
    <property type="match status" value="1"/>
</dbReference>
<comment type="caution">
    <text evidence="8">The sequence shown here is derived from an EMBL/GenBank/DDBJ whole genome shotgun (WGS) entry which is preliminary data.</text>
</comment>
<feature type="domain" description="GtrA/DPMS transmembrane" evidence="7">
    <location>
        <begin position="14"/>
        <end position="126"/>
    </location>
</feature>
<keyword evidence="9" id="KW-1185">Reference proteome</keyword>
<keyword evidence="3 6" id="KW-0812">Transmembrane</keyword>
<dbReference type="InterPro" id="IPR051401">
    <property type="entry name" value="GtrA_CellWall_Glycosyl"/>
</dbReference>
<comment type="similarity">
    <text evidence="2">Belongs to the GtrA family.</text>
</comment>
<dbReference type="Proteomes" id="UP001300012">
    <property type="component" value="Unassembled WGS sequence"/>
</dbReference>
<evidence type="ECO:0000259" key="7">
    <source>
        <dbReference type="Pfam" id="PF04138"/>
    </source>
</evidence>
<evidence type="ECO:0000256" key="6">
    <source>
        <dbReference type="SAM" id="Phobius"/>
    </source>
</evidence>
<comment type="subcellular location">
    <subcellularLocation>
        <location evidence="1">Membrane</location>
        <topology evidence="1">Multi-pass membrane protein</topology>
    </subcellularLocation>
</comment>
<feature type="transmembrane region" description="Helical" evidence="6">
    <location>
        <begin position="31"/>
        <end position="52"/>
    </location>
</feature>
<sequence>MRKTHTKILLLKSGLVGGVNACIDFALFALLTYAGIPYLASQYMSSIFSGINSFHLNRRWTFQSTGNTNGGEIVKFLVLNILSLLLTSGLLILFHQYMGWPVVVSKCFSMGFGWLLNFWGNRLWVFEQSHQAYAGYLFNSDQPNDSSDKLDGYL</sequence>
<evidence type="ECO:0000256" key="4">
    <source>
        <dbReference type="ARBA" id="ARBA00022989"/>
    </source>
</evidence>
<name>A0ABT1YCK9_9BACL</name>
<keyword evidence="4 6" id="KW-1133">Transmembrane helix</keyword>
<evidence type="ECO:0000256" key="3">
    <source>
        <dbReference type="ARBA" id="ARBA00022692"/>
    </source>
</evidence>
<accession>A0ABT1YCK9</accession>
<evidence type="ECO:0000313" key="8">
    <source>
        <dbReference type="EMBL" id="MCR8630902.1"/>
    </source>
</evidence>
<gene>
    <name evidence="8" type="ORF">NV381_06765</name>
</gene>
<proteinExistence type="inferred from homology"/>